<dbReference type="OrthoDB" id="4757822at2759"/>
<feature type="compositionally biased region" description="Acidic residues" evidence="1">
    <location>
        <begin position="112"/>
        <end position="126"/>
    </location>
</feature>
<organism evidence="2 3">
    <name type="scientific">Eutypa lata (strain UCR-EL1)</name>
    <name type="common">Grapevine dieback disease fungus</name>
    <name type="synonym">Eutypa armeniacae</name>
    <dbReference type="NCBI Taxonomy" id="1287681"/>
    <lineage>
        <taxon>Eukaryota</taxon>
        <taxon>Fungi</taxon>
        <taxon>Dikarya</taxon>
        <taxon>Ascomycota</taxon>
        <taxon>Pezizomycotina</taxon>
        <taxon>Sordariomycetes</taxon>
        <taxon>Xylariomycetidae</taxon>
        <taxon>Xylariales</taxon>
        <taxon>Diatrypaceae</taxon>
        <taxon>Eutypa</taxon>
    </lineage>
</organism>
<evidence type="ECO:0000313" key="3">
    <source>
        <dbReference type="Proteomes" id="UP000012174"/>
    </source>
</evidence>
<feature type="compositionally biased region" description="Polar residues" evidence="1">
    <location>
        <begin position="608"/>
        <end position="621"/>
    </location>
</feature>
<feature type="region of interest" description="Disordered" evidence="1">
    <location>
        <begin position="98"/>
        <end position="170"/>
    </location>
</feature>
<accession>M7T3B5</accession>
<feature type="compositionally biased region" description="Acidic residues" evidence="1">
    <location>
        <begin position="635"/>
        <end position="663"/>
    </location>
</feature>
<dbReference type="Proteomes" id="UP000012174">
    <property type="component" value="Unassembled WGS sequence"/>
</dbReference>
<keyword evidence="3" id="KW-1185">Reference proteome</keyword>
<dbReference type="KEGG" id="ela:UCREL1_1900"/>
<feature type="compositionally biased region" description="Polar residues" evidence="1">
    <location>
        <begin position="145"/>
        <end position="154"/>
    </location>
</feature>
<sequence>MCFVTHLDCQVCKVKDKYLFNPCESFVEEHANPQDDTPLPPRKHFHCTELAWPLPEGEDTSHHICDRCLGNGIRYYQRTVAIEQNIQFNNRHYSTLYPPVQEQAPTPTPLDAAEDEGEDTEEEEDRYYDSSSSSSSSSEEEDTIVVQTKASTTSPKKKQVPDGSGEPRLFPRASEIEGQFPPNWEGLSQGFKNLIRDTNCRDSNDDLNSPLPAVDREKKFDEHWQPRLAEEPHRMLTLWIPFCTMCRRPSFNHKGGIDGVEFEPGVMLWKWLKQLHGEKMVVTQLTTGFIHKPCDTCIEKETRLRYNVFKFLSTASNPAAWSVWHWLLTRGTNWARFWNHDTLNVGLPDEPCYETKYFLQLMAVAWKARTGVAWEDTVDLDPPVSCPVATYLHQKPFLRLTHWNDLAGVFSRPDPVVQSPTLAAQAIELPYDEARLPVENRDEPGQDVARSVARSVSPTITIPDFPETAVGETRTLRQWKAKQEGRTILSSCAEKKRFFTARGAVIDENGKAVKALDRARALVSQQQEAHTKPATPELTPPSQPDTMNGGDAGYDAGVDAGVDRPSRKRQASGAIAGHENKRARLDEGKVERYLTPSTGPSRGRSPHTPGSSTTLNSSGDDTTQEDTQHNSLEGSMDDDDEDLFGDDEDLSGENEDLSSDNELEPSPTKKDAAAALVALKSGRAVEGDDELAPGNPAEDILSRCDHKYWHLKGVGPKDRWSFGFGVQDDEDDDGWD</sequence>
<evidence type="ECO:0000313" key="2">
    <source>
        <dbReference type="EMBL" id="EMR71062.1"/>
    </source>
</evidence>
<dbReference type="HOGENOM" id="CLU_376837_0_0_1"/>
<evidence type="ECO:0000256" key="1">
    <source>
        <dbReference type="SAM" id="MobiDB-lite"/>
    </source>
</evidence>
<feature type="region of interest" description="Disordered" evidence="1">
    <location>
        <begin position="521"/>
        <end position="672"/>
    </location>
</feature>
<proteinExistence type="predicted"/>
<feature type="compositionally biased region" description="Basic and acidic residues" evidence="1">
    <location>
        <begin position="578"/>
        <end position="592"/>
    </location>
</feature>
<gene>
    <name evidence="2" type="ORF">UCREL1_1900</name>
</gene>
<name>M7T3B5_EUTLA</name>
<dbReference type="EMBL" id="KB705715">
    <property type="protein sequence ID" value="EMR71062.1"/>
    <property type="molecule type" value="Genomic_DNA"/>
</dbReference>
<reference evidence="3" key="1">
    <citation type="journal article" date="2013" name="Genome Announc.">
        <title>Draft genome sequence of the grapevine dieback fungus Eutypa lata UCR-EL1.</title>
        <authorList>
            <person name="Blanco-Ulate B."/>
            <person name="Rolshausen P.E."/>
            <person name="Cantu D."/>
        </authorList>
    </citation>
    <scope>NUCLEOTIDE SEQUENCE [LARGE SCALE GENOMIC DNA]</scope>
    <source>
        <strain evidence="3">UCR-EL1</strain>
    </source>
</reference>
<dbReference type="AlphaFoldDB" id="M7T3B5"/>
<dbReference type="OMA" id="LAECCHE"/>
<protein>
    <submittedName>
        <fullName evidence="2">Uncharacterized protein</fullName>
    </submittedName>
</protein>